<organism evidence="1 2">
    <name type="scientific">Paraburkholderia phymatum</name>
    <dbReference type="NCBI Taxonomy" id="148447"/>
    <lineage>
        <taxon>Bacteria</taxon>
        <taxon>Pseudomonadati</taxon>
        <taxon>Pseudomonadota</taxon>
        <taxon>Betaproteobacteria</taxon>
        <taxon>Burkholderiales</taxon>
        <taxon>Burkholderiaceae</taxon>
        <taxon>Paraburkholderia</taxon>
    </lineage>
</organism>
<evidence type="ECO:0000313" key="2">
    <source>
        <dbReference type="Proteomes" id="UP001558850"/>
    </source>
</evidence>
<keyword evidence="2" id="KW-1185">Reference proteome</keyword>
<dbReference type="EMBL" id="JBFRCH010000146">
    <property type="protein sequence ID" value="MEX3937916.1"/>
    <property type="molecule type" value="Genomic_DNA"/>
</dbReference>
<feature type="non-terminal residue" evidence="1">
    <location>
        <position position="92"/>
    </location>
</feature>
<evidence type="ECO:0000313" key="1">
    <source>
        <dbReference type="EMBL" id="MEX3937916.1"/>
    </source>
</evidence>
<comment type="caution">
    <text evidence="1">The sequence shown here is derived from an EMBL/GenBank/DDBJ whole genome shotgun (WGS) entry which is preliminary data.</text>
</comment>
<protein>
    <submittedName>
        <fullName evidence="1">Thioesterase domain-containing protein</fullName>
    </submittedName>
</protein>
<name>A0ACC6UER7_9BURK</name>
<accession>A0ACC6UER7</accession>
<dbReference type="Proteomes" id="UP001558850">
    <property type="component" value="Unassembled WGS sequence"/>
</dbReference>
<feature type="non-terminal residue" evidence="1">
    <location>
        <position position="1"/>
    </location>
</feature>
<gene>
    <name evidence="1" type="ORF">AB4Y32_40550</name>
</gene>
<sequence>YSLGGLIAFEIAQQLERAGEQVGLLCLLDPYVYERWLPWNARVHHWYGRMHGQWRKLRTVPASRMAGYVADRLIVGADHVQMRLGHMRLRAD</sequence>
<reference evidence="1" key="1">
    <citation type="submission" date="2024-07" db="EMBL/GenBank/DDBJ databases">
        <title>A survey of Mimosa microsymbionts across Brazilian biomes reveals a high diversity of Paraburkholderia nodulating endemic species, but also that Cupriavidus is common as a symbiont of widespread species.</title>
        <authorList>
            <person name="Rouws L."/>
            <person name="Barauna A."/>
            <person name="Beukes C."/>
            <person name="Rouws J.R.C."/>
            <person name="De Faria S.M."/>
            <person name="Gross E."/>
            <person name="Bueno Dos Reis Junior F."/>
            <person name="Simon M.F."/>
            <person name="Maluk M."/>
            <person name="Odee D.W."/>
            <person name="Kenicer G."/>
            <person name="Young J.P.W."/>
            <person name="Reis V.M."/>
            <person name="Zilli J."/>
            <person name="James E.K."/>
        </authorList>
    </citation>
    <scope>NUCLEOTIDE SEQUENCE</scope>
    <source>
        <strain evidence="1">EG181B</strain>
    </source>
</reference>
<proteinExistence type="predicted"/>